<proteinExistence type="predicted"/>
<sequence length="415" mass="46432">MLELYDSAFQSLGAYSLGKNDPCPPDTAQDLALAVELKFLLPLLIQGKSDPTPKDPRPVQVIPKHQKDGKAPLILAHESIARTIRSVHLLATTTDTISSRGLSEPNFWNSHWIVKRAGSAEARDDDKGTGGSLRESYLWVPVEISSPKMRARDPATDMKIKRVLQALTTNHRLAANYTCEVHVHLGRMDGRPLTLPTLQRLASLLWAAEPTLRSIRNPASPNYHNVFTWGSEMRRFSRLALDLASVVPDSNPEPSIAQQDHEALDRIWGASSYLDLGRLLSGPTKQYRRLGFNFSSFGLEDDRAHRSPRTVEFRMMEGTTQGDLIHSWVRICASVCEAAIEGTEDRFCRALGRLLHHDDDDEAREKPETPGAERARAFRELMQDLGVPRSVSSGFEVKVRQDWDDFQPASEGRIA</sequence>
<dbReference type="PANTHER" id="PTHR36847">
    <property type="entry name" value="AMIDOLIGASE ENZYME"/>
    <property type="match status" value="1"/>
</dbReference>
<evidence type="ECO:0008006" key="3">
    <source>
        <dbReference type="Google" id="ProtNLM"/>
    </source>
</evidence>
<dbReference type="EMBL" id="JAUKUD010000003">
    <property type="protein sequence ID" value="KAK0749123.1"/>
    <property type="molecule type" value="Genomic_DNA"/>
</dbReference>
<gene>
    <name evidence="1" type="ORF">B0T18DRAFT_436764</name>
</gene>
<dbReference type="PANTHER" id="PTHR36847:SF1">
    <property type="entry name" value="AMIDOLIGASE ENZYME"/>
    <property type="match status" value="1"/>
</dbReference>
<dbReference type="Proteomes" id="UP001172155">
    <property type="component" value="Unassembled WGS sequence"/>
</dbReference>
<evidence type="ECO:0000313" key="1">
    <source>
        <dbReference type="EMBL" id="KAK0749123.1"/>
    </source>
</evidence>
<dbReference type="AlphaFoldDB" id="A0AA40F0W5"/>
<reference evidence="1" key="1">
    <citation type="submission" date="2023-06" db="EMBL/GenBank/DDBJ databases">
        <title>Genome-scale phylogeny and comparative genomics of the fungal order Sordariales.</title>
        <authorList>
            <consortium name="Lawrence Berkeley National Laboratory"/>
            <person name="Hensen N."/>
            <person name="Bonometti L."/>
            <person name="Westerberg I."/>
            <person name="Brannstrom I.O."/>
            <person name="Guillou S."/>
            <person name="Cros-Aarteil S."/>
            <person name="Calhoun S."/>
            <person name="Haridas S."/>
            <person name="Kuo A."/>
            <person name="Mondo S."/>
            <person name="Pangilinan J."/>
            <person name="Riley R."/>
            <person name="LaButti K."/>
            <person name="Andreopoulos B."/>
            <person name="Lipzen A."/>
            <person name="Chen C."/>
            <person name="Yanf M."/>
            <person name="Daum C."/>
            <person name="Ng V."/>
            <person name="Clum A."/>
            <person name="Steindorff A."/>
            <person name="Ohm R."/>
            <person name="Martin F."/>
            <person name="Silar P."/>
            <person name="Natvig D."/>
            <person name="Lalanne C."/>
            <person name="Gautier V."/>
            <person name="Ament-velasquez S.L."/>
            <person name="Kruys A."/>
            <person name="Hutchinson M.I."/>
            <person name="Powell A.J."/>
            <person name="Barry K."/>
            <person name="Miller A.N."/>
            <person name="Grigoriev I.V."/>
            <person name="Debuchy R."/>
            <person name="Gladieux P."/>
            <person name="Thoren M.H."/>
            <person name="Johannesson H."/>
        </authorList>
    </citation>
    <scope>NUCLEOTIDE SEQUENCE</scope>
    <source>
        <strain evidence="1">SMH3187-1</strain>
    </source>
</reference>
<organism evidence="1 2">
    <name type="scientific">Schizothecium vesticola</name>
    <dbReference type="NCBI Taxonomy" id="314040"/>
    <lineage>
        <taxon>Eukaryota</taxon>
        <taxon>Fungi</taxon>
        <taxon>Dikarya</taxon>
        <taxon>Ascomycota</taxon>
        <taxon>Pezizomycotina</taxon>
        <taxon>Sordariomycetes</taxon>
        <taxon>Sordariomycetidae</taxon>
        <taxon>Sordariales</taxon>
        <taxon>Schizotheciaceae</taxon>
        <taxon>Schizothecium</taxon>
    </lineage>
</organism>
<protein>
    <recommendedName>
        <fullName evidence="3">Amidoligase enzyme</fullName>
    </recommendedName>
</protein>
<keyword evidence="2" id="KW-1185">Reference proteome</keyword>
<name>A0AA40F0W5_9PEZI</name>
<evidence type="ECO:0000313" key="2">
    <source>
        <dbReference type="Proteomes" id="UP001172155"/>
    </source>
</evidence>
<comment type="caution">
    <text evidence="1">The sequence shown here is derived from an EMBL/GenBank/DDBJ whole genome shotgun (WGS) entry which is preliminary data.</text>
</comment>
<accession>A0AA40F0W5</accession>